<reference evidence="3" key="1">
    <citation type="submission" date="2016-10" db="EMBL/GenBank/DDBJ databases">
        <authorList>
            <person name="Varghese N."/>
            <person name="Submissions S."/>
        </authorList>
    </citation>
    <scope>NUCLEOTIDE SEQUENCE [LARGE SCALE GENOMIC DNA]</scope>
    <source>
        <strain evidence="3">Nm69</strain>
    </source>
</reference>
<organism evidence="2 3">
    <name type="scientific">Nitrosomonas aestuarii</name>
    <dbReference type="NCBI Taxonomy" id="52441"/>
    <lineage>
        <taxon>Bacteria</taxon>
        <taxon>Pseudomonadati</taxon>
        <taxon>Pseudomonadota</taxon>
        <taxon>Betaproteobacteria</taxon>
        <taxon>Nitrosomonadales</taxon>
        <taxon>Nitrosomonadaceae</taxon>
        <taxon>Nitrosomonas</taxon>
    </lineage>
</organism>
<protein>
    <submittedName>
        <fullName evidence="2">Uncharacterized protein</fullName>
    </submittedName>
</protein>
<evidence type="ECO:0000313" key="3">
    <source>
        <dbReference type="Proteomes" id="UP000199533"/>
    </source>
</evidence>
<evidence type="ECO:0000313" key="2">
    <source>
        <dbReference type="EMBL" id="SFK82046.1"/>
    </source>
</evidence>
<dbReference type="RefSeq" id="WP_090700124.1">
    <property type="nucleotide sequence ID" value="NZ_FOSP01000016.1"/>
</dbReference>
<gene>
    <name evidence="2" type="ORF">SAMN05216302_101661</name>
</gene>
<sequence>MNEIYSKCIRLFAANDGPVLIITTRVQDAEQLQLLPENADKVDSIDIAITVSGDCEAKTVNFLDRLFTINHKKIRDSYDLIIFDQVADASGVYSRQAFQLQTRRKMLAALFNRLSAQGSLVILADNAISYKTPARFMAALVNLLIRAGTRQFCVFNWQYRRELSQANFHGIESYFIFPDVSAFAGLISDKRYAYRSLLSHMYGVPVKVYRHPGFWWRWMLIWSGLICVSFHHRLIRARK</sequence>
<name>A0A1I4CPQ7_9PROT</name>
<dbReference type="STRING" id="52441.SAMN05216302_101661"/>
<dbReference type="EMBL" id="FOSP01000016">
    <property type="protein sequence ID" value="SFK82046.1"/>
    <property type="molecule type" value="Genomic_DNA"/>
</dbReference>
<feature type="transmembrane region" description="Helical" evidence="1">
    <location>
        <begin position="215"/>
        <end position="235"/>
    </location>
</feature>
<accession>A0A1I4CPQ7</accession>
<keyword evidence="1" id="KW-0472">Membrane</keyword>
<keyword evidence="1" id="KW-0812">Transmembrane</keyword>
<dbReference type="AlphaFoldDB" id="A0A1I4CPQ7"/>
<keyword evidence="1" id="KW-1133">Transmembrane helix</keyword>
<dbReference type="Proteomes" id="UP000199533">
    <property type="component" value="Unassembled WGS sequence"/>
</dbReference>
<evidence type="ECO:0000256" key="1">
    <source>
        <dbReference type="SAM" id="Phobius"/>
    </source>
</evidence>
<keyword evidence="3" id="KW-1185">Reference proteome</keyword>
<proteinExistence type="predicted"/>